<protein>
    <recommendedName>
        <fullName evidence="10">Sigma-70 family RNA polymerase sigma factor</fullName>
    </recommendedName>
</protein>
<organism evidence="8 9">
    <name type="scientific">Saccharopolyspora taberi</name>
    <dbReference type="NCBI Taxonomy" id="60895"/>
    <lineage>
        <taxon>Bacteria</taxon>
        <taxon>Bacillati</taxon>
        <taxon>Actinomycetota</taxon>
        <taxon>Actinomycetes</taxon>
        <taxon>Pseudonocardiales</taxon>
        <taxon>Pseudonocardiaceae</taxon>
        <taxon>Saccharopolyspora</taxon>
    </lineage>
</organism>
<dbReference type="Gene3D" id="1.10.10.10">
    <property type="entry name" value="Winged helix-like DNA-binding domain superfamily/Winged helix DNA-binding domain"/>
    <property type="match status" value="1"/>
</dbReference>
<evidence type="ECO:0000256" key="2">
    <source>
        <dbReference type="ARBA" id="ARBA00023015"/>
    </source>
</evidence>
<feature type="domain" description="RNA polymerase sigma-70 region 2" evidence="6">
    <location>
        <begin position="42"/>
        <end position="108"/>
    </location>
</feature>
<evidence type="ECO:0000256" key="1">
    <source>
        <dbReference type="ARBA" id="ARBA00010641"/>
    </source>
</evidence>
<dbReference type="PANTHER" id="PTHR43133:SF8">
    <property type="entry name" value="RNA POLYMERASE SIGMA FACTOR HI_1459-RELATED"/>
    <property type="match status" value="1"/>
</dbReference>
<reference evidence="8 9" key="1">
    <citation type="journal article" date="2019" name="Int. J. Syst. Evol. Microbiol.">
        <title>The Global Catalogue of Microorganisms (GCM) 10K type strain sequencing project: providing services to taxonomists for standard genome sequencing and annotation.</title>
        <authorList>
            <consortium name="The Broad Institute Genomics Platform"/>
            <consortium name="The Broad Institute Genome Sequencing Center for Infectious Disease"/>
            <person name="Wu L."/>
            <person name="Ma J."/>
        </authorList>
    </citation>
    <scope>NUCLEOTIDE SEQUENCE [LARGE SCALE GENOMIC DNA]</scope>
    <source>
        <strain evidence="8 9">JCM 9383</strain>
    </source>
</reference>
<keyword evidence="5" id="KW-0804">Transcription</keyword>
<feature type="domain" description="RNA polymerase sigma factor 70 region 4 type 2" evidence="7">
    <location>
        <begin position="137"/>
        <end position="186"/>
    </location>
</feature>
<evidence type="ECO:0000259" key="6">
    <source>
        <dbReference type="Pfam" id="PF04542"/>
    </source>
</evidence>
<keyword evidence="4" id="KW-0238">DNA-binding</keyword>
<dbReference type="Gene3D" id="1.10.1740.10">
    <property type="match status" value="1"/>
</dbReference>
<keyword evidence="3" id="KW-0731">Sigma factor</keyword>
<dbReference type="SUPFAM" id="SSF88659">
    <property type="entry name" value="Sigma3 and sigma4 domains of RNA polymerase sigma factors"/>
    <property type="match status" value="1"/>
</dbReference>
<evidence type="ECO:0000256" key="4">
    <source>
        <dbReference type="ARBA" id="ARBA00023125"/>
    </source>
</evidence>
<evidence type="ECO:0000313" key="9">
    <source>
        <dbReference type="Proteomes" id="UP001500979"/>
    </source>
</evidence>
<dbReference type="InterPro" id="IPR036388">
    <property type="entry name" value="WH-like_DNA-bd_sf"/>
</dbReference>
<evidence type="ECO:0000256" key="3">
    <source>
        <dbReference type="ARBA" id="ARBA00023082"/>
    </source>
</evidence>
<evidence type="ECO:0000313" key="8">
    <source>
        <dbReference type="EMBL" id="GAA2819451.1"/>
    </source>
</evidence>
<dbReference type="Pfam" id="PF04542">
    <property type="entry name" value="Sigma70_r2"/>
    <property type="match status" value="1"/>
</dbReference>
<dbReference type="InterPro" id="IPR014284">
    <property type="entry name" value="RNA_pol_sigma-70_dom"/>
</dbReference>
<dbReference type="PANTHER" id="PTHR43133">
    <property type="entry name" value="RNA POLYMERASE ECF-TYPE SIGMA FACTO"/>
    <property type="match status" value="1"/>
</dbReference>
<dbReference type="InterPro" id="IPR013324">
    <property type="entry name" value="RNA_pol_sigma_r3/r4-like"/>
</dbReference>
<dbReference type="Proteomes" id="UP001500979">
    <property type="component" value="Unassembled WGS sequence"/>
</dbReference>
<dbReference type="InterPro" id="IPR007627">
    <property type="entry name" value="RNA_pol_sigma70_r2"/>
</dbReference>
<dbReference type="InterPro" id="IPR039425">
    <property type="entry name" value="RNA_pol_sigma-70-like"/>
</dbReference>
<dbReference type="InterPro" id="IPR013325">
    <property type="entry name" value="RNA_pol_sigma_r2"/>
</dbReference>
<dbReference type="EMBL" id="BAAAUX010000037">
    <property type="protein sequence ID" value="GAA2819451.1"/>
    <property type="molecule type" value="Genomic_DNA"/>
</dbReference>
<dbReference type="Pfam" id="PF08281">
    <property type="entry name" value="Sigma70_r4_2"/>
    <property type="match status" value="1"/>
</dbReference>
<keyword evidence="9" id="KW-1185">Reference proteome</keyword>
<keyword evidence="2" id="KW-0805">Transcription regulation</keyword>
<accession>A0ABN3VNY5</accession>
<dbReference type="SUPFAM" id="SSF88946">
    <property type="entry name" value="Sigma2 domain of RNA polymerase sigma factors"/>
    <property type="match status" value="1"/>
</dbReference>
<comment type="similarity">
    <text evidence="1">Belongs to the sigma-70 factor family. ECF subfamily.</text>
</comment>
<comment type="caution">
    <text evidence="8">The sequence shown here is derived from an EMBL/GenBank/DDBJ whole genome shotgun (WGS) entry which is preliminary data.</text>
</comment>
<proteinExistence type="inferred from homology"/>
<evidence type="ECO:0000256" key="5">
    <source>
        <dbReference type="ARBA" id="ARBA00023163"/>
    </source>
</evidence>
<gene>
    <name evidence="8" type="ORF">GCM10010470_63470</name>
</gene>
<name>A0ABN3VNY5_9PSEU</name>
<sequence length="209" mass="22894">MTSGEVTVVEERAAEGPPQSGEIDCALLERVRAGDDLAYEELYWRHAPAVRRSALRTRRQGIDADDVAAEVFLRVLRAIRSGAGPRDRVRPYLLTVVRRVQAEWLAARRDEPVSGEELGERIPGAGDHQSTQAEGELLAQAFHRLPARWREVLWRTEVEGHRPASIAGQFGLTPNATAVLAHRARRGLRAAYLQAAAGCAPAAGPIRVS</sequence>
<evidence type="ECO:0000259" key="7">
    <source>
        <dbReference type="Pfam" id="PF08281"/>
    </source>
</evidence>
<evidence type="ECO:0008006" key="10">
    <source>
        <dbReference type="Google" id="ProtNLM"/>
    </source>
</evidence>
<dbReference type="InterPro" id="IPR013249">
    <property type="entry name" value="RNA_pol_sigma70_r4_t2"/>
</dbReference>
<dbReference type="NCBIfam" id="TIGR02937">
    <property type="entry name" value="sigma70-ECF"/>
    <property type="match status" value="1"/>
</dbReference>